<dbReference type="CDD" id="cd14820">
    <property type="entry name" value="TRAX"/>
    <property type="match status" value="1"/>
</dbReference>
<dbReference type="PANTHER" id="PTHR10741">
    <property type="entry name" value="TRANSLIN AND TRANSLIN ASSOCIATED PROTEIN X"/>
    <property type="match status" value="1"/>
</dbReference>
<keyword evidence="9" id="KW-1185">Reference proteome</keyword>
<comment type="caution">
    <text evidence="7">The sequence shown here is derived from an EMBL/GenBank/DDBJ whole genome shotgun (WGS) entry which is preliminary data.</text>
</comment>
<dbReference type="SUPFAM" id="SSF74784">
    <property type="entry name" value="Translin"/>
    <property type="match status" value="1"/>
</dbReference>
<protein>
    <recommendedName>
        <fullName evidence="10">Translin-associated protein X</fullName>
    </recommendedName>
</protein>
<dbReference type="Proteomes" id="UP001286313">
    <property type="component" value="Unassembled WGS sequence"/>
</dbReference>
<dbReference type="InterPro" id="IPR016068">
    <property type="entry name" value="Translin_N"/>
</dbReference>
<evidence type="ECO:0000256" key="6">
    <source>
        <dbReference type="PIRSR" id="PIRSR602848-1"/>
    </source>
</evidence>
<evidence type="ECO:0000313" key="7">
    <source>
        <dbReference type="EMBL" id="KAK3867577.1"/>
    </source>
</evidence>
<keyword evidence="6" id="KW-0479">Metal-binding</keyword>
<sequence>MLIPVEQNQSRKNSLVQRLVLLVSQTMTEAVSAAKEVLPGTIASPSQDTVLMDLFREYSKTLDKKNDKYERVYKASRDVTVRSKRVIFSMQRIPGLSEEERETLLGTASGDLRDIEQTLLKHIAMELRDEDPYQFVNAYTAGLQEYIEALSFHHFLLTGSIVSHEEVQRRLTYGPQDEAQAALVPLSVLVRPKEYILGVADLTGELMRFCIKCVSTADFDKCYQICGVLKAMHGGFLSLGYIPAKELYHKMMVFKSSLHKVEEACYSLQLRKSEVPADMLSDVFAMYDAEENSSVPLL</sequence>
<comment type="subcellular location">
    <subcellularLocation>
        <location evidence="2">Cytoplasm</location>
    </subcellularLocation>
    <subcellularLocation>
        <location evidence="1">Nucleus</location>
    </subcellularLocation>
</comment>
<evidence type="ECO:0000313" key="8">
    <source>
        <dbReference type="EMBL" id="KAK3869510.1"/>
    </source>
</evidence>
<dbReference type="InterPro" id="IPR002848">
    <property type="entry name" value="Translin_fam"/>
</dbReference>
<accession>A0AAE1K9H6</accession>
<reference evidence="7" key="1">
    <citation type="submission" date="2023-10" db="EMBL/GenBank/DDBJ databases">
        <title>Genome assemblies of two species of porcelain crab, Petrolisthes cinctipes and Petrolisthes manimaculis (Anomura: Porcellanidae).</title>
        <authorList>
            <person name="Angst P."/>
        </authorList>
    </citation>
    <scope>NUCLEOTIDE SEQUENCE</scope>
    <source>
        <strain evidence="7">PB745_01</strain>
        <tissue evidence="7">Gill</tissue>
    </source>
</reference>
<evidence type="ECO:0000313" key="9">
    <source>
        <dbReference type="Proteomes" id="UP001286313"/>
    </source>
</evidence>
<dbReference type="Gene3D" id="1.20.58.190">
    <property type="entry name" value="Translin, domain 1"/>
    <property type="match status" value="1"/>
</dbReference>
<organism evidence="7 9">
    <name type="scientific">Petrolisthes cinctipes</name>
    <name type="common">Flat porcelain crab</name>
    <dbReference type="NCBI Taxonomy" id="88211"/>
    <lineage>
        <taxon>Eukaryota</taxon>
        <taxon>Metazoa</taxon>
        <taxon>Ecdysozoa</taxon>
        <taxon>Arthropoda</taxon>
        <taxon>Crustacea</taxon>
        <taxon>Multicrustacea</taxon>
        <taxon>Malacostraca</taxon>
        <taxon>Eumalacostraca</taxon>
        <taxon>Eucarida</taxon>
        <taxon>Decapoda</taxon>
        <taxon>Pleocyemata</taxon>
        <taxon>Anomura</taxon>
        <taxon>Galatheoidea</taxon>
        <taxon>Porcellanidae</taxon>
        <taxon>Petrolisthes</taxon>
    </lineage>
</organism>
<dbReference type="InterPro" id="IPR016069">
    <property type="entry name" value="Translin_C"/>
</dbReference>
<dbReference type="EMBL" id="JAWQEG010002824">
    <property type="protein sequence ID" value="KAK3869510.1"/>
    <property type="molecule type" value="Genomic_DNA"/>
</dbReference>
<evidence type="ECO:0008006" key="10">
    <source>
        <dbReference type="Google" id="ProtNLM"/>
    </source>
</evidence>
<keyword evidence="4" id="KW-0963">Cytoplasm</keyword>
<gene>
    <name evidence="8" type="ORF">Pcinc_025186</name>
    <name evidence="7" type="ORF">Pcinc_026971</name>
</gene>
<evidence type="ECO:0000256" key="1">
    <source>
        <dbReference type="ARBA" id="ARBA00004123"/>
    </source>
</evidence>
<dbReference type="AlphaFoldDB" id="A0AAE1K9H6"/>
<dbReference type="InterPro" id="IPR036081">
    <property type="entry name" value="Translin_sf"/>
</dbReference>
<dbReference type="GO" id="GO:0046872">
    <property type="term" value="F:metal ion binding"/>
    <property type="evidence" value="ECO:0007669"/>
    <property type="project" value="UniProtKB-KW"/>
</dbReference>
<dbReference type="FunFam" id="1.20.58.200:FF:000001">
    <property type="entry name" value="Translin-associated factor X"/>
    <property type="match status" value="1"/>
</dbReference>
<dbReference type="Gene3D" id="1.20.58.200">
    <property type="entry name" value="Translin, domain 2"/>
    <property type="match status" value="1"/>
</dbReference>
<evidence type="ECO:0000256" key="5">
    <source>
        <dbReference type="ARBA" id="ARBA00023242"/>
    </source>
</evidence>
<keyword evidence="5" id="KW-0539">Nucleus</keyword>
<feature type="binding site" evidence="6">
    <location>
        <position position="148"/>
    </location>
    <ligand>
        <name>Mg(2+)</name>
        <dbReference type="ChEBI" id="CHEBI:18420"/>
    </ligand>
</feature>
<evidence type="ECO:0000256" key="3">
    <source>
        <dbReference type="ARBA" id="ARBA00005902"/>
    </source>
</evidence>
<dbReference type="EMBL" id="JAWQEG010003174">
    <property type="protein sequence ID" value="KAK3867577.1"/>
    <property type="molecule type" value="Genomic_DNA"/>
</dbReference>
<dbReference type="GO" id="GO:0005737">
    <property type="term" value="C:cytoplasm"/>
    <property type="evidence" value="ECO:0007669"/>
    <property type="project" value="UniProtKB-SubCell"/>
</dbReference>
<proteinExistence type="inferred from homology"/>
<feature type="binding site" evidence="6">
    <location>
        <position position="205"/>
    </location>
    <ligand>
        <name>Mg(2+)</name>
        <dbReference type="ChEBI" id="CHEBI:18420"/>
    </ligand>
</feature>
<comment type="similarity">
    <text evidence="3">Belongs to the translin family.</text>
</comment>
<dbReference type="GO" id="GO:0043565">
    <property type="term" value="F:sequence-specific DNA binding"/>
    <property type="evidence" value="ECO:0007669"/>
    <property type="project" value="InterPro"/>
</dbReference>
<evidence type="ECO:0000256" key="4">
    <source>
        <dbReference type="ARBA" id="ARBA00022490"/>
    </source>
</evidence>
<keyword evidence="6" id="KW-0460">Magnesium</keyword>
<evidence type="ECO:0000256" key="2">
    <source>
        <dbReference type="ARBA" id="ARBA00004496"/>
    </source>
</evidence>
<dbReference type="Pfam" id="PF01997">
    <property type="entry name" value="Translin"/>
    <property type="match status" value="1"/>
</dbReference>
<dbReference type="GO" id="GO:0005634">
    <property type="term" value="C:nucleus"/>
    <property type="evidence" value="ECO:0007669"/>
    <property type="project" value="UniProtKB-SubCell"/>
</dbReference>
<name>A0AAE1K9H6_PETCI</name>